<evidence type="ECO:0000313" key="4">
    <source>
        <dbReference type="Proteomes" id="UP001150569"/>
    </source>
</evidence>
<name>A0A9W7ZPE3_9FUNG</name>
<evidence type="ECO:0000256" key="2">
    <source>
        <dbReference type="SAM" id="SignalP"/>
    </source>
</evidence>
<keyword evidence="2" id="KW-0732">Signal</keyword>
<sequence length="141" mass="15564">MQLVSLSFFLLLSLGAVQAQPTGLSQRRRTEQISEPEETSYGIPGGYVQTALTGDSHYPPQQPMVVSGPSTLKYCRDRVNRCAKTVAKNVGEGVQKCSDYYHQVADMDGEDWRDVCDEVCCETDALKQLVRVGVCCSLFCC</sequence>
<comment type="caution">
    <text evidence="3">The sequence shown here is derived from an EMBL/GenBank/DDBJ whole genome shotgun (WGS) entry which is preliminary data.</text>
</comment>
<reference evidence="3" key="1">
    <citation type="submission" date="2022-07" db="EMBL/GenBank/DDBJ databases">
        <title>Phylogenomic reconstructions and comparative analyses of Kickxellomycotina fungi.</title>
        <authorList>
            <person name="Reynolds N.K."/>
            <person name="Stajich J.E."/>
            <person name="Barry K."/>
            <person name="Grigoriev I.V."/>
            <person name="Crous P."/>
            <person name="Smith M.E."/>
        </authorList>
    </citation>
    <scope>NUCLEOTIDE SEQUENCE</scope>
    <source>
        <strain evidence="3">RSA 861</strain>
    </source>
</reference>
<protein>
    <submittedName>
        <fullName evidence="3">Uncharacterized protein</fullName>
    </submittedName>
</protein>
<gene>
    <name evidence="3" type="ORF">IWQ60_012041</name>
</gene>
<dbReference type="AlphaFoldDB" id="A0A9W7ZPE3"/>
<dbReference type="Proteomes" id="UP001150569">
    <property type="component" value="Unassembled WGS sequence"/>
</dbReference>
<feature type="chain" id="PRO_5040803538" evidence="2">
    <location>
        <begin position="20"/>
        <end position="141"/>
    </location>
</feature>
<feature type="region of interest" description="Disordered" evidence="1">
    <location>
        <begin position="23"/>
        <end position="44"/>
    </location>
</feature>
<keyword evidence="4" id="KW-1185">Reference proteome</keyword>
<proteinExistence type="predicted"/>
<evidence type="ECO:0000313" key="3">
    <source>
        <dbReference type="EMBL" id="KAJ1906604.1"/>
    </source>
</evidence>
<organism evidence="3 4">
    <name type="scientific">Tieghemiomyces parasiticus</name>
    <dbReference type="NCBI Taxonomy" id="78921"/>
    <lineage>
        <taxon>Eukaryota</taxon>
        <taxon>Fungi</taxon>
        <taxon>Fungi incertae sedis</taxon>
        <taxon>Zoopagomycota</taxon>
        <taxon>Kickxellomycotina</taxon>
        <taxon>Dimargaritomycetes</taxon>
        <taxon>Dimargaritales</taxon>
        <taxon>Dimargaritaceae</taxon>
        <taxon>Tieghemiomyces</taxon>
    </lineage>
</organism>
<accession>A0A9W7ZPE3</accession>
<feature type="signal peptide" evidence="2">
    <location>
        <begin position="1"/>
        <end position="19"/>
    </location>
</feature>
<evidence type="ECO:0000256" key="1">
    <source>
        <dbReference type="SAM" id="MobiDB-lite"/>
    </source>
</evidence>
<dbReference type="EMBL" id="JANBPT010001572">
    <property type="protein sequence ID" value="KAJ1906604.1"/>
    <property type="molecule type" value="Genomic_DNA"/>
</dbReference>